<keyword evidence="4 8" id="KW-0732">Signal</keyword>
<evidence type="ECO:0000256" key="2">
    <source>
        <dbReference type="ARBA" id="ARBA00022487"/>
    </source>
</evidence>
<reference evidence="9 10" key="1">
    <citation type="submission" date="2023-11" db="EMBL/GenBank/DDBJ databases">
        <title>Draft genome of Azohydromonas lata strain H1 (DSM1123), a polyhydroxyalkanoate producer.</title>
        <authorList>
            <person name="Traversa D."/>
            <person name="D'Addabbo P."/>
            <person name="Pazzani C."/>
            <person name="Manzari C."/>
            <person name="Chiara M."/>
            <person name="Scrascia M."/>
        </authorList>
    </citation>
    <scope>NUCLEOTIDE SEQUENCE [LARGE SCALE GENOMIC DNA]</scope>
    <source>
        <strain evidence="9 10">H1</strain>
    </source>
</reference>
<dbReference type="InterPro" id="IPR011118">
    <property type="entry name" value="Tannase/feruloyl_esterase"/>
</dbReference>
<evidence type="ECO:0000256" key="5">
    <source>
        <dbReference type="ARBA" id="ARBA00022801"/>
    </source>
</evidence>
<evidence type="ECO:0000256" key="8">
    <source>
        <dbReference type="SAM" id="SignalP"/>
    </source>
</evidence>
<comment type="similarity">
    <text evidence="1">Belongs to the tannase family.</text>
</comment>
<dbReference type="Pfam" id="PF07519">
    <property type="entry name" value="Tannase"/>
    <property type="match status" value="1"/>
</dbReference>
<keyword evidence="6" id="KW-0106">Calcium</keyword>
<accession>A0ABU5IMP9</accession>
<gene>
    <name evidence="9" type="ORF">SM757_26700</name>
</gene>
<organism evidence="9 10">
    <name type="scientific">Azohydromonas lata</name>
    <dbReference type="NCBI Taxonomy" id="45677"/>
    <lineage>
        <taxon>Bacteria</taxon>
        <taxon>Pseudomonadati</taxon>
        <taxon>Pseudomonadota</taxon>
        <taxon>Betaproteobacteria</taxon>
        <taxon>Burkholderiales</taxon>
        <taxon>Sphaerotilaceae</taxon>
        <taxon>Azohydromonas</taxon>
    </lineage>
</organism>
<name>A0ABU5IMP9_9BURK</name>
<proteinExistence type="inferred from homology"/>
<dbReference type="RefSeq" id="WP_322467714.1">
    <property type="nucleotide sequence ID" value="NZ_JAXOJX010000060.1"/>
</dbReference>
<keyword evidence="5 9" id="KW-0378">Hydrolase</keyword>
<evidence type="ECO:0000256" key="6">
    <source>
        <dbReference type="ARBA" id="ARBA00022837"/>
    </source>
</evidence>
<dbReference type="Gene3D" id="3.40.50.1820">
    <property type="entry name" value="alpha/beta hydrolase"/>
    <property type="match status" value="2"/>
</dbReference>
<dbReference type="PANTHER" id="PTHR33938">
    <property type="entry name" value="FERULOYL ESTERASE B-RELATED"/>
    <property type="match status" value="1"/>
</dbReference>
<dbReference type="GO" id="GO:0016787">
    <property type="term" value="F:hydrolase activity"/>
    <property type="evidence" value="ECO:0007669"/>
    <property type="project" value="UniProtKB-KW"/>
</dbReference>
<keyword evidence="10" id="KW-1185">Reference proteome</keyword>
<evidence type="ECO:0000256" key="1">
    <source>
        <dbReference type="ARBA" id="ARBA00006249"/>
    </source>
</evidence>
<keyword evidence="2" id="KW-0719">Serine esterase</keyword>
<dbReference type="EMBL" id="JAXOJX010000060">
    <property type="protein sequence ID" value="MDZ5460174.1"/>
    <property type="molecule type" value="Genomic_DNA"/>
</dbReference>
<feature type="signal peptide" evidence="8">
    <location>
        <begin position="1"/>
        <end position="29"/>
    </location>
</feature>
<evidence type="ECO:0000256" key="4">
    <source>
        <dbReference type="ARBA" id="ARBA00022729"/>
    </source>
</evidence>
<dbReference type="SUPFAM" id="SSF53474">
    <property type="entry name" value="alpha/beta-Hydrolases"/>
    <property type="match status" value="2"/>
</dbReference>
<evidence type="ECO:0000313" key="10">
    <source>
        <dbReference type="Proteomes" id="UP001293718"/>
    </source>
</evidence>
<dbReference type="Proteomes" id="UP001293718">
    <property type="component" value="Unassembled WGS sequence"/>
</dbReference>
<feature type="chain" id="PRO_5045765045" evidence="8">
    <location>
        <begin position="30"/>
        <end position="598"/>
    </location>
</feature>
<comment type="caution">
    <text evidence="9">The sequence shown here is derived from an EMBL/GenBank/DDBJ whole genome shotgun (WGS) entry which is preliminary data.</text>
</comment>
<keyword evidence="3" id="KW-0479">Metal-binding</keyword>
<evidence type="ECO:0000313" key="9">
    <source>
        <dbReference type="EMBL" id="MDZ5460174.1"/>
    </source>
</evidence>
<sequence>MTRKHPTPHRRRLAVASVTAAVAALPALAAPAQTSQDAAARCAQLQGQTVPAAHIGLPTRDAVVTQATFTPARGAGVAAVGDTCTVEGDIRPLDRKAPPIRFQLSLPQPWNGKAVMFGGGGYNGTTAVGGTSSMTSGGQTVVLSGNVPAGPVDHPTPLGRGYATFGSDSGHQSLRPVAGASRDGSFAANEEARRNFAGDAIKKTRDTAAYLMQRHYGRPVQRTYFAGGSTGGREALLAIGRWPQDFDGAIALYPAWNAAVLNLHFGRMTRALAGKDAFPWLPQRQALYRAALQACDALDGVADGLISHQAACDAAFDPDTATLDGQPLRCADGTRGDHCLTPAQIAAFKVLNSATVPAFALPSGEKGYPGLTTWGTDFGFAAPDKDKGQSPVLTLGLGTLAPAAPMPGVSLLSLTAVADSPPYGSTFWDQWVRYFVTDDTTYDPLALDPERPGPWERRIVELIELQDANRSDFSAFRARSGKLLLAHGVHDALVSNRATQQFVARVRRAMGDAATVDFLRYYEIPGYGHSVSDQFSAAWDSLTALEQWVEQGVAPGPQVVMDTKAVPGRTRPLCEWPSWPRYAGGDVNQAASFTCAPR</sequence>
<dbReference type="PANTHER" id="PTHR33938:SF15">
    <property type="entry name" value="FERULOYL ESTERASE B-RELATED"/>
    <property type="match status" value="1"/>
</dbReference>
<evidence type="ECO:0000256" key="7">
    <source>
        <dbReference type="ARBA" id="ARBA00023157"/>
    </source>
</evidence>
<dbReference type="InterPro" id="IPR029058">
    <property type="entry name" value="AB_hydrolase_fold"/>
</dbReference>
<keyword evidence="7" id="KW-1015">Disulfide bond</keyword>
<protein>
    <submittedName>
        <fullName evidence="9">Tannase/feruloyl esterase family alpha/beta hydrolase</fullName>
    </submittedName>
</protein>
<evidence type="ECO:0000256" key="3">
    <source>
        <dbReference type="ARBA" id="ARBA00022723"/>
    </source>
</evidence>